<dbReference type="Pfam" id="PF11917">
    <property type="entry name" value="DUF3435"/>
    <property type="match status" value="2"/>
</dbReference>
<dbReference type="PANTHER" id="PTHR37535:SF3">
    <property type="entry name" value="FLUG DOMAIN-CONTAINING PROTEIN"/>
    <property type="match status" value="1"/>
</dbReference>
<reference evidence="2 3" key="1">
    <citation type="journal article" date="2016" name="Front. Microbiol.">
        <title>Genome and transcriptome sequences reveal the specific parasitism of the nematophagous Purpureocillium lilacinum 36-1.</title>
        <authorList>
            <person name="Xie J."/>
            <person name="Li S."/>
            <person name="Mo C."/>
            <person name="Xiao X."/>
            <person name="Peng D."/>
            <person name="Wang G."/>
            <person name="Xiao Y."/>
        </authorList>
    </citation>
    <scope>NUCLEOTIDE SEQUENCE [LARGE SCALE GENOMIC DNA]</scope>
    <source>
        <strain evidence="2 3">36-1</strain>
    </source>
</reference>
<dbReference type="Proteomes" id="UP000245956">
    <property type="component" value="Unassembled WGS sequence"/>
</dbReference>
<sequence length="813" mass="93096">MNPTRPFAEDPLFRHRLRAPPASVPAALARPDRLELLPFLTSGPGLALEAPDTLPLARTPPPSSHEDKEWPISHTQARAGNEDDILAVALEALDHYDNNPIDDSEFLADKTKRYLQEIWSQWLRFAERIKAHPEDTWLALCIGSDDAKARCRAFLESYVRTSMVKRPCLGGEERQEVRTVNCAVTLEDVWSALVRNADENVLKRKRGEDRERAHLWSLRCSSRDEGSRSSPAYEIGQWIPQLAMKLGLSLKQLFTKRETTPEDIILILSTLWSRAEDIRCSPSTRLAFDCSIILGGIGGWRPKSVVTIKYEQVQFAWVRDPFDPQITRRAATVTIRHVKQRQNRIQRGQRSEVKFSITTVPCRQLCLLTFWASRALADNAFEAGFTASSQVFRAEPLEPGIDYVPLLWKSDTKDKFIHTISCNTYWSIWNRALFVSGLRDEDAMRPYAMRVGGGGRLDGSLTAPLQNFILSNSTEVYEHSYLPIHLNKDLMKVAYRDKAGQNEEIVSMMSRAFLRRDPYAPIYITKDDFASFEKRNDLSSLRKQYREAKDDPVKAQKIKARIKYLLDWLERLRIQKVRKEYFAEVDRLGAQGTTTQHLRTTQATNPRKKREVVGGGVAVRIGKLLDEDVGPVPAATVLLAYLQEKSEKEVFPQEQITAHERQPAALSRCLLSNYEYANVSSLTRHVRKHHEDTSREPFDCPECQRTGETQRISALPAAWSNHVLRFHGRQHTPNLRSKPKPEREKRARRACSSDGVTARRKRRKLEDEPDNGPFKPKWEQTPDPHVDEEFWVTGRCHDYDEVDLGLFELGCIP</sequence>
<dbReference type="Gene3D" id="3.30.160.60">
    <property type="entry name" value="Classic Zinc Finger"/>
    <property type="match status" value="1"/>
</dbReference>
<accession>A0A2U3DPY6</accession>
<name>A0A2U3DPY6_PURLI</name>
<feature type="region of interest" description="Disordered" evidence="1">
    <location>
        <begin position="50"/>
        <end position="69"/>
    </location>
</feature>
<evidence type="ECO:0000313" key="3">
    <source>
        <dbReference type="Proteomes" id="UP000245956"/>
    </source>
</evidence>
<dbReference type="AlphaFoldDB" id="A0A2U3DPY6"/>
<protein>
    <recommendedName>
        <fullName evidence="4">FluG domain-containing protein</fullName>
    </recommendedName>
</protein>
<organism evidence="2 3">
    <name type="scientific">Purpureocillium lilacinum</name>
    <name type="common">Paecilomyces lilacinus</name>
    <dbReference type="NCBI Taxonomy" id="33203"/>
    <lineage>
        <taxon>Eukaryota</taxon>
        <taxon>Fungi</taxon>
        <taxon>Dikarya</taxon>
        <taxon>Ascomycota</taxon>
        <taxon>Pezizomycotina</taxon>
        <taxon>Sordariomycetes</taxon>
        <taxon>Hypocreomycetidae</taxon>
        <taxon>Hypocreales</taxon>
        <taxon>Ophiocordycipitaceae</taxon>
        <taxon>Purpureocillium</taxon>
    </lineage>
</organism>
<dbReference type="PANTHER" id="PTHR37535">
    <property type="entry name" value="FLUG DOMAIN PROTEIN"/>
    <property type="match status" value="1"/>
</dbReference>
<evidence type="ECO:0008006" key="4">
    <source>
        <dbReference type="Google" id="ProtNLM"/>
    </source>
</evidence>
<evidence type="ECO:0000313" key="2">
    <source>
        <dbReference type="EMBL" id="PWI64312.1"/>
    </source>
</evidence>
<dbReference type="InterPro" id="IPR021842">
    <property type="entry name" value="DUF3435"/>
</dbReference>
<gene>
    <name evidence="2" type="ORF">PCL_11283</name>
</gene>
<dbReference type="EMBL" id="LCWV01000072">
    <property type="protein sequence ID" value="PWI64312.1"/>
    <property type="molecule type" value="Genomic_DNA"/>
</dbReference>
<comment type="caution">
    <text evidence="2">The sequence shown here is derived from an EMBL/GenBank/DDBJ whole genome shotgun (WGS) entry which is preliminary data.</text>
</comment>
<proteinExistence type="predicted"/>
<evidence type="ECO:0000256" key="1">
    <source>
        <dbReference type="SAM" id="MobiDB-lite"/>
    </source>
</evidence>
<feature type="region of interest" description="Disordered" evidence="1">
    <location>
        <begin position="728"/>
        <end position="784"/>
    </location>
</feature>